<sequence>MPVGSRKFTFEIDYRDTAEAQLDLRVNWFNDNKVKINGPFLITTVTLPAGQTKVVAEVELPASTSPRWLPSIAVLAGSGEAAISSLKVYETPAKPNPVTVWDGTKEVPVAVTVWDGAREVPASIEFQA</sequence>
<accession>A0A8S5LH96</accession>
<reference evidence="1" key="1">
    <citation type="journal article" date="2021" name="Proc. Natl. Acad. Sci. U.S.A.">
        <title>A Catalog of Tens of Thousands of Viruses from Human Metagenomes Reveals Hidden Associations with Chronic Diseases.</title>
        <authorList>
            <person name="Tisza M.J."/>
            <person name="Buck C.B."/>
        </authorList>
    </citation>
    <scope>NUCLEOTIDE SEQUENCE</scope>
    <source>
        <strain evidence="1">Cte0t5</strain>
    </source>
</reference>
<name>A0A8S5LH96_9CAUD</name>
<proteinExistence type="predicted"/>
<protein>
    <submittedName>
        <fullName evidence="1">Periplasmic lypoprotein</fullName>
    </submittedName>
</protein>
<evidence type="ECO:0000313" key="1">
    <source>
        <dbReference type="EMBL" id="DAD69271.1"/>
    </source>
</evidence>
<organism evidence="1">
    <name type="scientific">Myoviridae sp. cte0t5</name>
    <dbReference type="NCBI Taxonomy" id="2823549"/>
    <lineage>
        <taxon>Viruses</taxon>
        <taxon>Duplodnaviria</taxon>
        <taxon>Heunggongvirae</taxon>
        <taxon>Uroviricota</taxon>
        <taxon>Caudoviricetes</taxon>
    </lineage>
</organism>
<dbReference type="EMBL" id="BK014717">
    <property type="protein sequence ID" value="DAD69271.1"/>
    <property type="molecule type" value="Genomic_DNA"/>
</dbReference>